<sequence length="99" mass="10530">MADAASMREQAEALAVEALAFVANDAELLPRFLAITGIEASSIRRAAAEPGFLAGVLQFILAHEPTLMRFCEQTGTPPASIGKALRALPNGNQDYERST</sequence>
<protein>
    <submittedName>
        <fullName evidence="1">DUF3572 domain-containing protein</fullName>
    </submittedName>
</protein>
<comment type="caution">
    <text evidence="1">The sequence shown here is derived from an EMBL/GenBank/DDBJ whole genome shotgun (WGS) entry which is preliminary data.</text>
</comment>
<dbReference type="RefSeq" id="WP_239362059.1">
    <property type="nucleotide sequence ID" value="NZ_JAKREW010000001.1"/>
</dbReference>
<proteinExistence type="predicted"/>
<accession>A0ABS9Q8Z5</accession>
<evidence type="ECO:0000313" key="1">
    <source>
        <dbReference type="EMBL" id="MCG7503884.1"/>
    </source>
</evidence>
<evidence type="ECO:0000313" key="2">
    <source>
        <dbReference type="Proteomes" id="UP001201701"/>
    </source>
</evidence>
<reference evidence="1 2" key="1">
    <citation type="submission" date="2022-02" db="EMBL/GenBank/DDBJ databases">
        <title>Draft genome sequence of Mezorhizobium retamae strain IRAMC:0171 isolated from Retama raetam nodules.</title>
        <authorList>
            <person name="Bengaied R."/>
            <person name="Sbissi I."/>
            <person name="Huber K."/>
            <person name="Ghodbane F."/>
            <person name="Nouioui I."/>
            <person name="Tarhouni M."/>
            <person name="Gtari M."/>
        </authorList>
    </citation>
    <scope>NUCLEOTIDE SEQUENCE [LARGE SCALE GENOMIC DNA]</scope>
    <source>
        <strain evidence="1 2">IRAMC:0171</strain>
    </source>
</reference>
<name>A0ABS9Q8Z5_9HYPH</name>
<dbReference type="EMBL" id="JAKREW010000001">
    <property type="protein sequence ID" value="MCG7503884.1"/>
    <property type="molecule type" value="Genomic_DNA"/>
</dbReference>
<organism evidence="1 2">
    <name type="scientific">Mesorhizobium retamae</name>
    <dbReference type="NCBI Taxonomy" id="2912854"/>
    <lineage>
        <taxon>Bacteria</taxon>
        <taxon>Pseudomonadati</taxon>
        <taxon>Pseudomonadota</taxon>
        <taxon>Alphaproteobacteria</taxon>
        <taxon>Hyphomicrobiales</taxon>
        <taxon>Phyllobacteriaceae</taxon>
        <taxon>Mesorhizobium</taxon>
    </lineage>
</organism>
<gene>
    <name evidence="1" type="ORF">L4923_02505</name>
</gene>
<dbReference type="Pfam" id="PF12096">
    <property type="entry name" value="DUF3572"/>
    <property type="match status" value="1"/>
</dbReference>
<dbReference type="Proteomes" id="UP001201701">
    <property type="component" value="Unassembled WGS sequence"/>
</dbReference>
<dbReference type="InterPro" id="IPR021955">
    <property type="entry name" value="DUF3572"/>
</dbReference>
<keyword evidence="2" id="KW-1185">Reference proteome</keyword>